<dbReference type="GO" id="GO:0046872">
    <property type="term" value="F:metal ion binding"/>
    <property type="evidence" value="ECO:0007669"/>
    <property type="project" value="InterPro"/>
</dbReference>
<dbReference type="Gene3D" id="3.30.470.20">
    <property type="entry name" value="ATP-grasp fold, B domain"/>
    <property type="match status" value="2"/>
</dbReference>
<comment type="pathway">
    <text evidence="2">Cell wall biogenesis; peptidoglycan biosynthesis.</text>
</comment>
<comment type="catalytic activity">
    <reaction evidence="12">
        <text>[L-4-(L-arginin-2-N-yl)aspartate](n)-L-aspartate + L-arginine + ATP = [L-4-(L-arginin-2-N-yl)aspartate](n+1) + ADP + phosphate + H(+)</text>
        <dbReference type="Rhea" id="RHEA:23888"/>
        <dbReference type="Rhea" id="RHEA-COMP:13732"/>
        <dbReference type="Rhea" id="RHEA-COMP:13733"/>
        <dbReference type="ChEBI" id="CHEBI:15378"/>
        <dbReference type="ChEBI" id="CHEBI:30616"/>
        <dbReference type="ChEBI" id="CHEBI:32682"/>
        <dbReference type="ChEBI" id="CHEBI:43474"/>
        <dbReference type="ChEBI" id="CHEBI:137986"/>
        <dbReference type="ChEBI" id="CHEBI:137990"/>
        <dbReference type="ChEBI" id="CHEBI:456216"/>
        <dbReference type="EC" id="6.3.2.30"/>
    </reaction>
</comment>
<dbReference type="GO" id="GO:0005524">
    <property type="term" value="F:ATP binding"/>
    <property type="evidence" value="ECO:0007669"/>
    <property type="project" value="UniProtKB-UniRule"/>
</dbReference>
<evidence type="ECO:0000256" key="5">
    <source>
        <dbReference type="ARBA" id="ARBA00012968"/>
    </source>
</evidence>
<evidence type="ECO:0000256" key="4">
    <source>
        <dbReference type="ARBA" id="ARBA00011738"/>
    </source>
</evidence>
<dbReference type="OrthoDB" id="9803907at2"/>
<dbReference type="PANTHER" id="PTHR23135:SF18">
    <property type="entry name" value="CYANOPHYCIN SYNTHETASE"/>
    <property type="match status" value="1"/>
</dbReference>
<gene>
    <name evidence="16" type="primary">cphA_2</name>
    <name evidence="16" type="ORF">ERS852471_01738</name>
</gene>
<evidence type="ECO:0000256" key="11">
    <source>
        <dbReference type="ARBA" id="ARBA00031353"/>
    </source>
</evidence>
<dbReference type="NCBIfam" id="NF010623">
    <property type="entry name" value="PRK14016.1"/>
    <property type="match status" value="1"/>
</dbReference>
<feature type="domain" description="ATP-grasp" evidence="15">
    <location>
        <begin position="218"/>
        <end position="471"/>
    </location>
</feature>
<dbReference type="RefSeq" id="WP_055265675.1">
    <property type="nucleotide sequence ID" value="NZ_CABIXQ010000010.1"/>
</dbReference>
<reference evidence="16 17" key="1">
    <citation type="submission" date="2015-09" db="EMBL/GenBank/DDBJ databases">
        <authorList>
            <consortium name="Pathogen Informatics"/>
        </authorList>
    </citation>
    <scope>NUCLEOTIDE SEQUENCE [LARGE SCALE GENOMIC DNA]</scope>
    <source>
        <strain evidence="16 17">2789STDY5834856</strain>
    </source>
</reference>
<evidence type="ECO:0000256" key="7">
    <source>
        <dbReference type="ARBA" id="ARBA00022036"/>
    </source>
</evidence>
<dbReference type="GO" id="GO:0071161">
    <property type="term" value="F:cyanophycin synthetase activity (L-arginine-adding)"/>
    <property type="evidence" value="ECO:0007669"/>
    <property type="project" value="UniProtKB-EC"/>
</dbReference>
<dbReference type="PROSITE" id="PS50975">
    <property type="entry name" value="ATP_GRASP"/>
    <property type="match status" value="1"/>
</dbReference>
<dbReference type="EMBL" id="CYZX01000010">
    <property type="protein sequence ID" value="CUO53111.1"/>
    <property type="molecule type" value="Genomic_DNA"/>
</dbReference>
<evidence type="ECO:0000256" key="12">
    <source>
        <dbReference type="ARBA" id="ARBA00048094"/>
    </source>
</evidence>
<protein>
    <recommendedName>
        <fullName evidence="7">Cyanophycin synthetase</fullName>
        <ecNumber evidence="6">6.3.2.29</ecNumber>
        <ecNumber evidence="5">6.3.2.30</ecNumber>
    </recommendedName>
    <alternativeName>
        <fullName evidence="11">Cyanophycin synthase</fullName>
    </alternativeName>
</protein>
<accession>A0A174FTQ6</accession>
<dbReference type="InterPro" id="IPR044019">
    <property type="entry name" value="Cyanophycin_syn_N"/>
</dbReference>
<keyword evidence="9 14" id="KW-0547">Nucleotide-binding</keyword>
<evidence type="ECO:0000313" key="17">
    <source>
        <dbReference type="Proteomes" id="UP000095594"/>
    </source>
</evidence>
<dbReference type="Pfam" id="PF02875">
    <property type="entry name" value="Mur_ligase_C"/>
    <property type="match status" value="1"/>
</dbReference>
<dbReference type="Proteomes" id="UP000095594">
    <property type="component" value="Unassembled WGS sequence"/>
</dbReference>
<dbReference type="InterPro" id="IPR036565">
    <property type="entry name" value="Mur-like_cat_sf"/>
</dbReference>
<comment type="similarity">
    <text evidence="3">In the C-terminal section; belongs to the MurCDEF family.</text>
</comment>
<proteinExistence type="inferred from homology"/>
<evidence type="ECO:0000259" key="15">
    <source>
        <dbReference type="PROSITE" id="PS50975"/>
    </source>
</evidence>
<dbReference type="Gene3D" id="3.40.1190.10">
    <property type="entry name" value="Mur-like, catalytic domain"/>
    <property type="match status" value="1"/>
</dbReference>
<evidence type="ECO:0000256" key="8">
    <source>
        <dbReference type="ARBA" id="ARBA00022598"/>
    </source>
</evidence>
<keyword evidence="8 16" id="KW-0436">Ligase</keyword>
<dbReference type="SUPFAM" id="SSF56059">
    <property type="entry name" value="Glutathione synthetase ATP-binding domain-like"/>
    <property type="match status" value="1"/>
</dbReference>
<dbReference type="SUPFAM" id="SSF53244">
    <property type="entry name" value="MurD-like peptide ligases, peptide-binding domain"/>
    <property type="match status" value="1"/>
</dbReference>
<sequence length="873" mass="97258">MKILSSNIYEGKNIYSHKKCIRLDVDLEGYCETPSKDINGFNENLVKMIPELYTHRCGIDEDGGFVKRLKEGTYLAHICEHIIIAIQNIIGIDVAYGKAREVEGDIYQIIYQYKYPKAGIESAKLAIDIINGLISDMVIDFKSRILIIKEILNDELIGPSTLAICEAAQKHGLPVMKLGSSNFYQIGYGKQGRVIEASITSNTGCISADISCDKLLTKELLYLQNLPVARGAKVCNVINLLKEAERIGYPLVLKPQYGNKGKGVIIGIKNEKELIIAYQKLINEFDDIILEEYWEGDDYRVCVVNNKVVGVSLRIPPYIIGDGNKCIEELIDDLNSHEYRGEGHEKPLTKVKKDNMLINFISEQGYSLSSVLEKDKKLLLRKNANLSTGGIAIDYTDKICEENKDICIRAAKTIGLDVCGIDICTKDISKSIMNNNGIIMEVNTAPGLRMHIYPSEGKSRDVGDEIIKMMYKEDIKNIPVVSVSGTNGKTTTTRLINYTLCKLGMCSGMTSTEGIFINNKCIDIGDDTGMDSAKCVLLNKDVDIAVLETARGGIIRKGLAYDLADVAVITNITEDHLGCDGVQDMEDLCYVKSLVAEAVKKDGYVIINADDKYSNTIINRIKSNIIYFSKDYKNPLIINSIRDGKTVVYLKERYICINKKRREYRISSIDDIPIILKGALQFNIENVMAACAALIGLNVDYNIIQDSIQSFELNSRENYGRFNIHEYNGIKIILDYGHNIEGYKKALSAVKEITDGKVIGVIGVPGDRNNESIKEIGKVSSKFIDKIIIKEDKDKRGRKPGEIAKVIKGGIDSCNKYVSVKMVLDEVEAFKEAIREATIGDSIIVFYEKIEPLIEVIDKLNENKNSNAVISSI</sequence>
<dbReference type="InterPro" id="IPR011810">
    <property type="entry name" value="Cya_phycin_syn"/>
</dbReference>
<dbReference type="InterPro" id="IPR013651">
    <property type="entry name" value="ATP-grasp_RimK-type"/>
</dbReference>
<evidence type="ECO:0000256" key="10">
    <source>
        <dbReference type="ARBA" id="ARBA00022840"/>
    </source>
</evidence>
<evidence type="ECO:0000313" key="16">
    <source>
        <dbReference type="EMBL" id="CUO53111.1"/>
    </source>
</evidence>
<dbReference type="SUPFAM" id="SSF53623">
    <property type="entry name" value="MurD-like peptide ligases, catalytic domain"/>
    <property type="match status" value="1"/>
</dbReference>
<dbReference type="InterPro" id="IPR036615">
    <property type="entry name" value="Mur_ligase_C_dom_sf"/>
</dbReference>
<dbReference type="EC" id="6.3.2.30" evidence="5"/>
<comment type="function">
    <text evidence="1">Catalyzes the ATP-dependent polymerization of arginine and aspartate to multi-L-arginyl-poly-L-aspartic acid (cyanophycin; a water-insoluble reserve polymer).</text>
</comment>
<organism evidence="16 17">
    <name type="scientific">Clostridium disporicum</name>
    <dbReference type="NCBI Taxonomy" id="84024"/>
    <lineage>
        <taxon>Bacteria</taxon>
        <taxon>Bacillati</taxon>
        <taxon>Bacillota</taxon>
        <taxon>Clostridia</taxon>
        <taxon>Eubacteriales</taxon>
        <taxon>Clostridiaceae</taxon>
        <taxon>Clostridium</taxon>
    </lineage>
</organism>
<dbReference type="InterPro" id="IPR011761">
    <property type="entry name" value="ATP-grasp"/>
</dbReference>
<keyword evidence="10 14" id="KW-0067">ATP-binding</keyword>
<dbReference type="GO" id="GO:0071160">
    <property type="term" value="F:cyanophycin synthetase activity (L-aspartate-adding)"/>
    <property type="evidence" value="ECO:0007669"/>
    <property type="project" value="UniProtKB-EC"/>
</dbReference>
<evidence type="ECO:0000256" key="9">
    <source>
        <dbReference type="ARBA" id="ARBA00022741"/>
    </source>
</evidence>
<dbReference type="EC" id="6.3.2.29" evidence="6"/>
<comment type="catalytic activity">
    <reaction evidence="13">
        <text>[L-4-(L-arginin-2-N-yl)aspartate](n) + L-aspartate + ATP = [L-4-(L-arginin-2-N-yl)aspartate](n)-L-aspartate + ADP + phosphate + H(+)</text>
        <dbReference type="Rhea" id="RHEA:13277"/>
        <dbReference type="Rhea" id="RHEA-COMP:13728"/>
        <dbReference type="Rhea" id="RHEA-COMP:13733"/>
        <dbReference type="ChEBI" id="CHEBI:15378"/>
        <dbReference type="ChEBI" id="CHEBI:29991"/>
        <dbReference type="ChEBI" id="CHEBI:30616"/>
        <dbReference type="ChEBI" id="CHEBI:43474"/>
        <dbReference type="ChEBI" id="CHEBI:137986"/>
        <dbReference type="ChEBI" id="CHEBI:137990"/>
        <dbReference type="ChEBI" id="CHEBI:456216"/>
        <dbReference type="EC" id="6.3.2.29"/>
    </reaction>
</comment>
<dbReference type="Gene3D" id="3.90.190.20">
    <property type="entry name" value="Mur ligase, C-terminal domain"/>
    <property type="match status" value="1"/>
</dbReference>
<evidence type="ECO:0000256" key="6">
    <source>
        <dbReference type="ARBA" id="ARBA00013005"/>
    </source>
</evidence>
<evidence type="ECO:0000256" key="14">
    <source>
        <dbReference type="PROSITE-ProRule" id="PRU00409"/>
    </source>
</evidence>
<comment type="subunit">
    <text evidence="4">Homodimer.</text>
</comment>
<dbReference type="Pfam" id="PF18921">
    <property type="entry name" value="Cyanophycin_syn"/>
    <property type="match status" value="1"/>
</dbReference>
<evidence type="ECO:0000256" key="13">
    <source>
        <dbReference type="ARBA" id="ARBA00048425"/>
    </source>
</evidence>
<dbReference type="InterPro" id="IPR004101">
    <property type="entry name" value="Mur_ligase_C"/>
</dbReference>
<dbReference type="AlphaFoldDB" id="A0A174FTQ6"/>
<dbReference type="PANTHER" id="PTHR23135">
    <property type="entry name" value="MUR LIGASE FAMILY MEMBER"/>
    <property type="match status" value="1"/>
</dbReference>
<dbReference type="Pfam" id="PF08443">
    <property type="entry name" value="RimK"/>
    <property type="match status" value="2"/>
</dbReference>
<evidence type="ECO:0000256" key="3">
    <source>
        <dbReference type="ARBA" id="ARBA00009060"/>
    </source>
</evidence>
<name>A0A174FTQ6_9CLOT</name>
<evidence type="ECO:0000256" key="1">
    <source>
        <dbReference type="ARBA" id="ARBA00003184"/>
    </source>
</evidence>
<dbReference type="InterPro" id="IPR013221">
    <property type="entry name" value="Mur_ligase_cen"/>
</dbReference>
<evidence type="ECO:0000256" key="2">
    <source>
        <dbReference type="ARBA" id="ARBA00004752"/>
    </source>
</evidence>
<dbReference type="NCBIfam" id="TIGR02068">
    <property type="entry name" value="cya_phycin_syn"/>
    <property type="match status" value="1"/>
</dbReference>
<dbReference type="Pfam" id="PF08245">
    <property type="entry name" value="Mur_ligase_M"/>
    <property type="match status" value="1"/>
</dbReference>